<dbReference type="GO" id="GO:0006260">
    <property type="term" value="P:DNA replication"/>
    <property type="evidence" value="ECO:0007669"/>
    <property type="project" value="InterPro"/>
</dbReference>
<dbReference type="InterPro" id="IPR012337">
    <property type="entry name" value="RNaseH-like_sf"/>
</dbReference>
<dbReference type="CDD" id="cd10434">
    <property type="entry name" value="GIY-YIG_UvrC_Cho"/>
    <property type="match status" value="1"/>
</dbReference>
<dbReference type="EMBL" id="PVZF01000002">
    <property type="protein sequence ID" value="PRY17485.1"/>
    <property type="molecule type" value="Genomic_DNA"/>
</dbReference>
<evidence type="ECO:0000313" key="4">
    <source>
        <dbReference type="Proteomes" id="UP000238083"/>
    </source>
</evidence>
<dbReference type="GO" id="GO:0009380">
    <property type="term" value="C:excinuclease repair complex"/>
    <property type="evidence" value="ECO:0007669"/>
    <property type="project" value="TreeGrafter"/>
</dbReference>
<reference evidence="3 4" key="1">
    <citation type="submission" date="2018-03" db="EMBL/GenBank/DDBJ databases">
        <title>Genomic Encyclopedia of Archaeal and Bacterial Type Strains, Phase II (KMG-II): from individual species to whole genera.</title>
        <authorList>
            <person name="Goeker M."/>
        </authorList>
    </citation>
    <scope>NUCLEOTIDE SEQUENCE [LARGE SCALE GENOMIC DNA]</scope>
    <source>
        <strain evidence="3 4">DSM 19711</strain>
    </source>
</reference>
<dbReference type="PANTHER" id="PTHR30562:SF1">
    <property type="entry name" value="UVRABC SYSTEM PROTEIN C"/>
    <property type="match status" value="1"/>
</dbReference>
<dbReference type="FunFam" id="3.30.420.10:FF:000045">
    <property type="entry name" value="3'-5' exonuclease DinG"/>
    <property type="match status" value="1"/>
</dbReference>
<dbReference type="SUPFAM" id="SSF53098">
    <property type="entry name" value="Ribonuclease H-like"/>
    <property type="match status" value="1"/>
</dbReference>
<accession>A0A2T0R8I4</accession>
<comment type="caution">
    <text evidence="3">The sequence shown here is derived from an EMBL/GenBank/DDBJ whole genome shotgun (WGS) entry which is preliminary data.</text>
</comment>
<dbReference type="Pfam" id="PF01541">
    <property type="entry name" value="GIY-YIG"/>
    <property type="match status" value="1"/>
</dbReference>
<evidence type="ECO:0000313" key="3">
    <source>
        <dbReference type="EMBL" id="PRY17485.1"/>
    </source>
</evidence>
<dbReference type="Gene3D" id="3.30.420.10">
    <property type="entry name" value="Ribonuclease H-like superfamily/Ribonuclease H"/>
    <property type="match status" value="1"/>
</dbReference>
<dbReference type="Pfam" id="PF00929">
    <property type="entry name" value="RNase_T"/>
    <property type="match status" value="1"/>
</dbReference>
<dbReference type="SUPFAM" id="SSF82771">
    <property type="entry name" value="GIY-YIG endonuclease"/>
    <property type="match status" value="1"/>
</dbReference>
<evidence type="ECO:0000259" key="2">
    <source>
        <dbReference type="PROSITE" id="PS50164"/>
    </source>
</evidence>
<keyword evidence="1" id="KW-0378">Hydrolase</keyword>
<dbReference type="GO" id="GO:0006289">
    <property type="term" value="P:nucleotide-excision repair"/>
    <property type="evidence" value="ECO:0007669"/>
    <property type="project" value="InterPro"/>
</dbReference>
<feature type="domain" description="GIY-YIG" evidence="2">
    <location>
        <begin position="238"/>
        <end position="316"/>
    </location>
</feature>
<name>A0A2T0R8I4_9ACTN</name>
<dbReference type="SMART" id="SM00479">
    <property type="entry name" value="EXOIII"/>
    <property type="match status" value="1"/>
</dbReference>
<dbReference type="NCBIfam" id="NF005905">
    <property type="entry name" value="PRK07883.1-3"/>
    <property type="match status" value="1"/>
</dbReference>
<dbReference type="GO" id="GO:0003887">
    <property type="term" value="F:DNA-directed DNA polymerase activity"/>
    <property type="evidence" value="ECO:0007669"/>
    <property type="project" value="InterPro"/>
</dbReference>
<evidence type="ECO:0000256" key="1">
    <source>
        <dbReference type="ARBA" id="ARBA00022839"/>
    </source>
</evidence>
<gene>
    <name evidence="3" type="ORF">CLV37_102448</name>
</gene>
<dbReference type="InterPro" id="IPR013520">
    <property type="entry name" value="Ribonucl_H"/>
</dbReference>
<dbReference type="InterPro" id="IPR047296">
    <property type="entry name" value="GIY-YIG_UvrC_Cho"/>
</dbReference>
<keyword evidence="4" id="KW-1185">Reference proteome</keyword>
<dbReference type="GO" id="GO:0003677">
    <property type="term" value="F:DNA binding"/>
    <property type="evidence" value="ECO:0007669"/>
    <property type="project" value="InterPro"/>
</dbReference>
<dbReference type="InterPro" id="IPR006054">
    <property type="entry name" value="DnaQ"/>
</dbReference>
<dbReference type="CDD" id="cd06127">
    <property type="entry name" value="DEDDh"/>
    <property type="match status" value="1"/>
</dbReference>
<sequence>MPVVSHPCPTVAPMPGSAIQTSFEDLGQPLSEVTFVVLDLETTGGPPSGAEITEIGAVKVRGGQVLGEFQTLVRPASAIPAFVQVLTGITNRMVASAPSTREVLPSFLEFAGFDRGAVLVAHNAPYDVSFLKAACELSERPWPKPRVVDTVVLARQLVDRDEAPDRKLGTLARLFSTTTTPDHRALHDARATVDVLHALLGRVGNRGVHSLEDLSAFAATAVNPARRAKKHLAVGLPSAPGVYQFQDASGRVLYVGTSVDVHRRVRSYFTASETRPRMTEMVRAATTVVPVVCATPLEARVRELRLIAEHAPPYNRRSKAPEKVTWVKLTAEAWPRLSLVKQVRDDAAAGARYLGPFRSARTAELAVEALHDVHPLRRCTRKIPKRPRADGEGACVLADIGRCGAPCLGTERGGQDAASYAQVVEAVRAALGTDATQELTLGRERMRALAAQERYEEAAAVRDRLEAFLTAADRAQRRAPVADLPELVAARRCVPAPGWPTGGWEVVLVRYGRLAGTCLTPPGSDPVPHIEALRATGEVVPAPAPGRPGLLVEETDVLLGWLEQPGVRLVSLQDPDVSPWACPVRGAGWARSRLTALPVASPA</sequence>
<organism evidence="3 4">
    <name type="scientific">Kineococcus rhizosphaerae</name>
    <dbReference type="NCBI Taxonomy" id="559628"/>
    <lineage>
        <taxon>Bacteria</taxon>
        <taxon>Bacillati</taxon>
        <taxon>Actinomycetota</taxon>
        <taxon>Actinomycetes</taxon>
        <taxon>Kineosporiales</taxon>
        <taxon>Kineosporiaceae</taxon>
        <taxon>Kineococcus</taxon>
    </lineage>
</organism>
<protein>
    <submittedName>
        <fullName evidence="3">DNA polymerase-3 subunit epsilon</fullName>
    </submittedName>
</protein>
<dbReference type="Gene3D" id="3.40.1440.10">
    <property type="entry name" value="GIY-YIG endonuclease"/>
    <property type="match status" value="1"/>
</dbReference>
<dbReference type="InterPro" id="IPR036397">
    <property type="entry name" value="RNaseH_sf"/>
</dbReference>
<dbReference type="NCBIfam" id="TIGR00573">
    <property type="entry name" value="dnaq"/>
    <property type="match status" value="1"/>
</dbReference>
<dbReference type="Proteomes" id="UP000238083">
    <property type="component" value="Unassembled WGS sequence"/>
</dbReference>
<dbReference type="InterPro" id="IPR050066">
    <property type="entry name" value="UvrABC_protein_C"/>
</dbReference>
<dbReference type="InterPro" id="IPR035901">
    <property type="entry name" value="GIY-YIG_endonuc_sf"/>
</dbReference>
<dbReference type="GO" id="GO:0004527">
    <property type="term" value="F:exonuclease activity"/>
    <property type="evidence" value="ECO:0007669"/>
    <property type="project" value="UniProtKB-KW"/>
</dbReference>
<keyword evidence="1" id="KW-0269">Exonuclease</keyword>
<dbReference type="InterPro" id="IPR000305">
    <property type="entry name" value="GIY-YIG_endonuc"/>
</dbReference>
<dbReference type="SMART" id="SM00465">
    <property type="entry name" value="GIYc"/>
    <property type="match status" value="1"/>
</dbReference>
<keyword evidence="1" id="KW-0540">Nuclease</keyword>
<dbReference type="PROSITE" id="PS50164">
    <property type="entry name" value="GIY_YIG"/>
    <property type="match status" value="1"/>
</dbReference>
<dbReference type="PANTHER" id="PTHR30562">
    <property type="entry name" value="UVRC/OXIDOREDUCTASE"/>
    <property type="match status" value="1"/>
</dbReference>
<dbReference type="NCBIfam" id="NF005907">
    <property type="entry name" value="PRK07883.1-5"/>
    <property type="match status" value="1"/>
</dbReference>
<dbReference type="AlphaFoldDB" id="A0A2T0R8I4"/>
<proteinExistence type="predicted"/>